<dbReference type="EC" id="2.7.7.2" evidence="3"/>
<keyword evidence="6" id="KW-0808">Transferase</keyword>
<dbReference type="Proteomes" id="UP000076502">
    <property type="component" value="Unassembled WGS sequence"/>
</dbReference>
<evidence type="ECO:0000256" key="13">
    <source>
        <dbReference type="ARBA" id="ARBA00049494"/>
    </source>
</evidence>
<dbReference type="GO" id="GO:0006747">
    <property type="term" value="P:FAD biosynthetic process"/>
    <property type="evidence" value="ECO:0007669"/>
    <property type="project" value="TreeGrafter"/>
</dbReference>
<dbReference type="Pfam" id="PF01507">
    <property type="entry name" value="PAPS_reduct"/>
    <property type="match status" value="1"/>
</dbReference>
<evidence type="ECO:0000256" key="4">
    <source>
        <dbReference type="ARBA" id="ARBA00022630"/>
    </source>
</evidence>
<dbReference type="AlphaFoldDB" id="A0A154PHK0"/>
<evidence type="ECO:0000256" key="9">
    <source>
        <dbReference type="ARBA" id="ARBA00022827"/>
    </source>
</evidence>
<dbReference type="CDD" id="cd23948">
    <property type="entry name" value="FAD_synthase"/>
    <property type="match status" value="1"/>
</dbReference>
<evidence type="ECO:0000256" key="7">
    <source>
        <dbReference type="ARBA" id="ARBA00022695"/>
    </source>
</evidence>
<dbReference type="EMBL" id="KQ434908">
    <property type="protein sequence ID" value="KZC11319.1"/>
    <property type="molecule type" value="Genomic_DNA"/>
</dbReference>
<dbReference type="InterPro" id="IPR014729">
    <property type="entry name" value="Rossmann-like_a/b/a_fold"/>
</dbReference>
<evidence type="ECO:0000256" key="8">
    <source>
        <dbReference type="ARBA" id="ARBA00022741"/>
    </source>
</evidence>
<dbReference type="SUPFAM" id="SSF52402">
    <property type="entry name" value="Adenine nucleotide alpha hydrolases-like"/>
    <property type="match status" value="1"/>
</dbReference>
<dbReference type="InterPro" id="IPR001453">
    <property type="entry name" value="MoaB/Mog_dom"/>
</dbReference>
<evidence type="ECO:0000256" key="12">
    <source>
        <dbReference type="ARBA" id="ARBA00031871"/>
    </source>
</evidence>
<dbReference type="STRING" id="178035.A0A154PHK0"/>
<organism evidence="15 16">
    <name type="scientific">Dufourea novaeangliae</name>
    <name type="common">Sweat bee</name>
    <dbReference type="NCBI Taxonomy" id="178035"/>
    <lineage>
        <taxon>Eukaryota</taxon>
        <taxon>Metazoa</taxon>
        <taxon>Ecdysozoa</taxon>
        <taxon>Arthropoda</taxon>
        <taxon>Hexapoda</taxon>
        <taxon>Insecta</taxon>
        <taxon>Pterygota</taxon>
        <taxon>Neoptera</taxon>
        <taxon>Endopterygota</taxon>
        <taxon>Hymenoptera</taxon>
        <taxon>Apocrita</taxon>
        <taxon>Aculeata</taxon>
        <taxon>Apoidea</taxon>
        <taxon>Anthophila</taxon>
        <taxon>Halictidae</taxon>
        <taxon>Rophitinae</taxon>
        <taxon>Dufourea</taxon>
    </lineage>
</organism>
<dbReference type="Pfam" id="PF24102">
    <property type="entry name" value="FLAD1_M"/>
    <property type="match status" value="1"/>
</dbReference>
<dbReference type="Pfam" id="PF00994">
    <property type="entry name" value="MoCF_biosynth"/>
    <property type="match status" value="1"/>
</dbReference>
<evidence type="ECO:0000256" key="1">
    <source>
        <dbReference type="ARBA" id="ARBA00004726"/>
    </source>
</evidence>
<sequence length="464" mass="51791">MEVHTASLIVIGDEILRGQIIDTNTSYLAKSLQAAGIKLKRVTVIPDVVHGISKIVCDASKEYSIVFTSGGVGPTHDDVTYEGVAKGLGLKLEQHEELVGVLADVFPNQPERYRLAIVPSPCELIYVPLQRKYAVIKAKNVYVLPGSPKYFEPAVDVIVPKLKHGTPVHFEYIDVNLDELSIVETLDEHAKRWKDKVLIGSYPQTAPEPCTRITFEGETEHVLEAKVELLYSLPGQKLQTLENGFTDYHARTVIKAADDEAHVKSALDILQECYKTYKPEDIFISFNGGKDCTVVLHLAAAIAKLRNMPSLLCLYVTADSFPEVDSFVEKAAQYYNLELIRKERPIIAALSALVEERKNLKASLMGMRKGDPGSENVKPFTQTDPGWPNIIRVNPILNWTYEQVWSFLLKHNVPYCSLYDQGYTSLGSKSTTLPNPRLKNPNNSSSYLPAYTLVDESTERQGRV</sequence>
<evidence type="ECO:0000256" key="2">
    <source>
        <dbReference type="ARBA" id="ARBA00007589"/>
    </source>
</evidence>
<dbReference type="Gene3D" id="3.40.50.620">
    <property type="entry name" value="HUPs"/>
    <property type="match status" value="1"/>
</dbReference>
<dbReference type="SUPFAM" id="SSF53218">
    <property type="entry name" value="Molybdenum cofactor biosynthesis proteins"/>
    <property type="match status" value="1"/>
</dbReference>
<dbReference type="InterPro" id="IPR002500">
    <property type="entry name" value="PAPS_reduct_dom"/>
</dbReference>
<keyword evidence="10" id="KW-0067">ATP-binding</keyword>
<evidence type="ECO:0000313" key="16">
    <source>
        <dbReference type="Proteomes" id="UP000076502"/>
    </source>
</evidence>
<evidence type="ECO:0000313" key="15">
    <source>
        <dbReference type="EMBL" id="KZC11319.1"/>
    </source>
</evidence>
<evidence type="ECO:0000256" key="5">
    <source>
        <dbReference type="ARBA" id="ARBA00022643"/>
    </source>
</evidence>
<dbReference type="GO" id="GO:0003919">
    <property type="term" value="F:FMN adenylyltransferase activity"/>
    <property type="evidence" value="ECO:0007669"/>
    <property type="project" value="UniProtKB-EC"/>
</dbReference>
<accession>A0A154PHK0</accession>
<feature type="domain" description="MoaB/Mog" evidence="14">
    <location>
        <begin position="7"/>
        <end position="165"/>
    </location>
</feature>
<comment type="pathway">
    <text evidence="1">Cofactor biosynthesis; FAD biosynthesis; FAD from FMN: step 1/1.</text>
</comment>
<comment type="similarity">
    <text evidence="2">In the N-terminal section; belongs to the MoaB/Mog family.</text>
</comment>
<dbReference type="PANTHER" id="PTHR23293">
    <property type="entry name" value="FAD SYNTHETASE-RELATED FMN ADENYLYLTRANSFERASE"/>
    <property type="match status" value="1"/>
</dbReference>
<proteinExistence type="inferred from homology"/>
<evidence type="ECO:0000259" key="14">
    <source>
        <dbReference type="SMART" id="SM00852"/>
    </source>
</evidence>
<keyword evidence="8" id="KW-0547">Nucleotide-binding</keyword>
<name>A0A154PHK0_DUFNO</name>
<dbReference type="OrthoDB" id="270728at2759"/>
<dbReference type="InterPro" id="IPR036425">
    <property type="entry name" value="MoaB/Mog-like_dom_sf"/>
</dbReference>
<protein>
    <recommendedName>
        <fullName evidence="3">FAD synthase</fullName>
        <ecNumber evidence="3">2.7.7.2</ecNumber>
    </recommendedName>
    <alternativeName>
        <fullName evidence="11">FAD pyrophosphorylase</fullName>
    </alternativeName>
    <alternativeName>
        <fullName evidence="12">FMN adenylyltransferase</fullName>
    </alternativeName>
</protein>
<keyword evidence="16" id="KW-1185">Reference proteome</keyword>
<comment type="catalytic activity">
    <reaction evidence="13">
        <text>FMN + ATP + H(+) = FAD + diphosphate</text>
        <dbReference type="Rhea" id="RHEA:17237"/>
        <dbReference type="ChEBI" id="CHEBI:15378"/>
        <dbReference type="ChEBI" id="CHEBI:30616"/>
        <dbReference type="ChEBI" id="CHEBI:33019"/>
        <dbReference type="ChEBI" id="CHEBI:57692"/>
        <dbReference type="ChEBI" id="CHEBI:58210"/>
        <dbReference type="EC" id="2.7.7.2"/>
    </reaction>
</comment>
<dbReference type="PANTHER" id="PTHR23293:SF9">
    <property type="entry name" value="FAD SYNTHASE"/>
    <property type="match status" value="1"/>
</dbReference>
<dbReference type="GO" id="GO:0005524">
    <property type="term" value="F:ATP binding"/>
    <property type="evidence" value="ECO:0007669"/>
    <property type="project" value="UniProtKB-KW"/>
</dbReference>
<evidence type="ECO:0000256" key="6">
    <source>
        <dbReference type="ARBA" id="ARBA00022679"/>
    </source>
</evidence>
<gene>
    <name evidence="15" type="ORF">WN55_02554</name>
</gene>
<evidence type="ECO:0000256" key="10">
    <source>
        <dbReference type="ARBA" id="ARBA00022840"/>
    </source>
</evidence>
<dbReference type="InterPro" id="IPR056596">
    <property type="entry name" value="FLAD1_M"/>
</dbReference>
<dbReference type="Gene3D" id="3.40.980.10">
    <property type="entry name" value="MoaB/Mog-like domain"/>
    <property type="match status" value="1"/>
</dbReference>
<evidence type="ECO:0000256" key="11">
    <source>
        <dbReference type="ARBA" id="ARBA00031145"/>
    </source>
</evidence>
<keyword evidence="7" id="KW-0548">Nucleotidyltransferase</keyword>
<reference evidence="15 16" key="1">
    <citation type="submission" date="2015-07" db="EMBL/GenBank/DDBJ databases">
        <title>The genome of Dufourea novaeangliae.</title>
        <authorList>
            <person name="Pan H."/>
            <person name="Kapheim K."/>
        </authorList>
    </citation>
    <scope>NUCLEOTIDE SEQUENCE [LARGE SCALE GENOMIC DNA]</scope>
    <source>
        <strain evidence="15">0120121106</strain>
        <tissue evidence="15">Whole body</tissue>
    </source>
</reference>
<dbReference type="SMART" id="SM00852">
    <property type="entry name" value="MoCF_biosynth"/>
    <property type="match status" value="1"/>
</dbReference>
<evidence type="ECO:0000256" key="3">
    <source>
        <dbReference type="ARBA" id="ARBA00012393"/>
    </source>
</evidence>
<keyword evidence="9" id="KW-0274">FAD</keyword>
<keyword evidence="5" id="KW-0288">FMN</keyword>
<keyword evidence="4" id="KW-0285">Flavoprotein</keyword>